<dbReference type="EMBL" id="MGHY01000007">
    <property type="protein sequence ID" value="OGM79764.1"/>
    <property type="molecule type" value="Genomic_DNA"/>
</dbReference>
<accession>A0A1F8CTV8</accession>
<organism evidence="2 3">
    <name type="scientific">Candidatus Woesebacteria bacterium RIFOXYB1_FULL_38_16</name>
    <dbReference type="NCBI Taxonomy" id="1802538"/>
    <lineage>
        <taxon>Bacteria</taxon>
        <taxon>Candidatus Woeseibacteriota</taxon>
    </lineage>
</organism>
<keyword evidence="1" id="KW-0472">Membrane</keyword>
<protein>
    <submittedName>
        <fullName evidence="2">Uncharacterized protein</fullName>
    </submittedName>
</protein>
<dbReference type="Proteomes" id="UP000178999">
    <property type="component" value="Unassembled WGS sequence"/>
</dbReference>
<sequence>MNPAFRSKGDRLQAVTSPLTISPTLPTPESQTVPELPKKLKLTRVFVAFALVLAFVGLSVAGYVGYQKLIARPASTTLPPDESVATTPSILNETANWETYINPENGYSFKHPKDWFVYKNTDNSVTVWNSSAHDNLFEQTERGRIISYNDYALVEILIKPYGSNYNSGVLTLTTNIKDYYKELFSGVLYDPPIIVDAEDVKLSGQTAVQVSFRNMTTGDCVDQINNTCEDVQNGVVYDVATHAKNGLLILQYRYGNEYNNTAKSKQVFTQILSTFELIK</sequence>
<comment type="caution">
    <text evidence="2">The sequence shown here is derived from an EMBL/GenBank/DDBJ whole genome shotgun (WGS) entry which is preliminary data.</text>
</comment>
<evidence type="ECO:0000256" key="1">
    <source>
        <dbReference type="SAM" id="Phobius"/>
    </source>
</evidence>
<name>A0A1F8CTV8_9BACT</name>
<evidence type="ECO:0000313" key="3">
    <source>
        <dbReference type="Proteomes" id="UP000178999"/>
    </source>
</evidence>
<proteinExistence type="predicted"/>
<keyword evidence="1" id="KW-0812">Transmembrane</keyword>
<evidence type="ECO:0000313" key="2">
    <source>
        <dbReference type="EMBL" id="OGM79764.1"/>
    </source>
</evidence>
<dbReference type="AlphaFoldDB" id="A0A1F8CTV8"/>
<gene>
    <name evidence="2" type="ORF">A2382_04155</name>
</gene>
<keyword evidence="1" id="KW-1133">Transmembrane helix</keyword>
<reference evidence="2 3" key="1">
    <citation type="journal article" date="2016" name="Nat. Commun.">
        <title>Thousands of microbial genomes shed light on interconnected biogeochemical processes in an aquifer system.</title>
        <authorList>
            <person name="Anantharaman K."/>
            <person name="Brown C.T."/>
            <person name="Hug L.A."/>
            <person name="Sharon I."/>
            <person name="Castelle C.J."/>
            <person name="Probst A.J."/>
            <person name="Thomas B.C."/>
            <person name="Singh A."/>
            <person name="Wilkins M.J."/>
            <person name="Karaoz U."/>
            <person name="Brodie E.L."/>
            <person name="Williams K.H."/>
            <person name="Hubbard S.S."/>
            <person name="Banfield J.F."/>
        </authorList>
    </citation>
    <scope>NUCLEOTIDE SEQUENCE [LARGE SCALE GENOMIC DNA]</scope>
</reference>
<feature type="transmembrane region" description="Helical" evidence="1">
    <location>
        <begin position="45"/>
        <end position="66"/>
    </location>
</feature>